<dbReference type="InterPro" id="IPR017735">
    <property type="entry name" value="T6SS_FHA"/>
</dbReference>
<sequence length="521" mass="57046">MPLHLIIENETSLPDGGPLSYTLTGNRGLDIGRDQYLDWTLPDPSLTVSGKHCEVRYREGTYWLHDVSRNGTFVNQTAQRLQEPYRLRSGDRLYIGHYVIRVHIDGEQAASVAVTTAPVANASQDLWSGQYDSAPPIARQELRPARESRPRNPDFRDWRVDLPEPGQGERRDPFSALPPLDAPRAVPEMGWAQGAPPRAEPVPAPPPLPTPRRPEPGRDFGRDFGQPDPGQPDPGRPDLGRQDPGRQDPGRPDLGRQDPGRQELGRAGWDDPPVPERSAPAAAAMQPDTDNPWGQLSLAAPARNPRPAAPAADPAAAPGAPAPGAAPGMDAFIQRFAQGAGVPAEVFAWRNPEDLAEELGALTRLAAENLKQLLAARTETKRAARAASHTTVQVLDNNPLKFTPTVEDALRIMFGRPTSGYLTARRAMEEGFRDVKSHEVKLFSAMQHALRLLLQDLDPEAVEASLGDERGLSALLGSRKARLWDLYATRWDALTAAHEDGMMAAFMVFFAECYDRGGKDR</sequence>
<dbReference type="InterPro" id="IPR008984">
    <property type="entry name" value="SMAD_FHA_dom_sf"/>
</dbReference>
<feature type="compositionally biased region" description="Basic and acidic residues" evidence="1">
    <location>
        <begin position="140"/>
        <end position="173"/>
    </location>
</feature>
<feature type="compositionally biased region" description="Basic and acidic residues" evidence="1">
    <location>
        <begin position="235"/>
        <end position="264"/>
    </location>
</feature>
<organism evidence="3 4">
    <name type="scientific">Methylobacterium crusticola</name>
    <dbReference type="NCBI Taxonomy" id="1697972"/>
    <lineage>
        <taxon>Bacteria</taxon>
        <taxon>Pseudomonadati</taxon>
        <taxon>Pseudomonadota</taxon>
        <taxon>Alphaproteobacteria</taxon>
        <taxon>Hyphomicrobiales</taxon>
        <taxon>Methylobacteriaceae</taxon>
        <taxon>Methylobacterium</taxon>
    </lineage>
</organism>
<proteinExistence type="predicted"/>
<gene>
    <name evidence="3" type="ORF">OPKNFCMD_0466</name>
</gene>
<feature type="region of interest" description="Disordered" evidence="1">
    <location>
        <begin position="127"/>
        <end position="323"/>
    </location>
</feature>
<comment type="caution">
    <text evidence="3">The sequence shown here is derived from an EMBL/GenBank/DDBJ whole genome shotgun (WGS) entry which is preliminary data.</text>
</comment>
<dbReference type="Gene3D" id="2.60.200.20">
    <property type="match status" value="1"/>
</dbReference>
<dbReference type="SUPFAM" id="SSF49879">
    <property type="entry name" value="SMAD/FHA domain"/>
    <property type="match status" value="1"/>
</dbReference>
<evidence type="ECO:0000259" key="2">
    <source>
        <dbReference type="PROSITE" id="PS50006"/>
    </source>
</evidence>
<dbReference type="Pfam" id="PF00498">
    <property type="entry name" value="FHA"/>
    <property type="match status" value="1"/>
</dbReference>
<dbReference type="RefSeq" id="WP_238312745.1">
    <property type="nucleotide sequence ID" value="NZ_BPQH01000001.1"/>
</dbReference>
<reference evidence="3" key="1">
    <citation type="journal article" date="2021" name="Front. Microbiol.">
        <title>Comprehensive Comparative Genomics and Phenotyping of Methylobacterium Species.</title>
        <authorList>
            <person name="Alessa O."/>
            <person name="Ogura Y."/>
            <person name="Fujitani Y."/>
            <person name="Takami H."/>
            <person name="Hayashi T."/>
            <person name="Sahin N."/>
            <person name="Tani A."/>
        </authorList>
    </citation>
    <scope>NUCLEOTIDE SEQUENCE</scope>
    <source>
        <strain evidence="3">KCTC 52305</strain>
    </source>
</reference>
<keyword evidence="4" id="KW-1185">Reference proteome</keyword>
<dbReference type="InterPro" id="IPR046883">
    <property type="entry name" value="T6SS_FHA_C"/>
</dbReference>
<name>A0ABQ4QRT0_9HYPH</name>
<protein>
    <recommendedName>
        <fullName evidence="2">FHA domain-containing protein</fullName>
    </recommendedName>
</protein>
<evidence type="ECO:0000256" key="1">
    <source>
        <dbReference type="SAM" id="MobiDB-lite"/>
    </source>
</evidence>
<evidence type="ECO:0000313" key="4">
    <source>
        <dbReference type="Proteomes" id="UP001055167"/>
    </source>
</evidence>
<feature type="compositionally biased region" description="Low complexity" evidence="1">
    <location>
        <begin position="299"/>
        <end position="323"/>
    </location>
</feature>
<feature type="compositionally biased region" description="Pro residues" evidence="1">
    <location>
        <begin position="198"/>
        <end position="211"/>
    </location>
</feature>
<dbReference type="SMART" id="SM00240">
    <property type="entry name" value="FHA"/>
    <property type="match status" value="1"/>
</dbReference>
<reference evidence="3" key="2">
    <citation type="submission" date="2021-08" db="EMBL/GenBank/DDBJ databases">
        <authorList>
            <person name="Tani A."/>
            <person name="Ola A."/>
            <person name="Ogura Y."/>
            <person name="Katsura K."/>
            <person name="Hayashi T."/>
        </authorList>
    </citation>
    <scope>NUCLEOTIDE SEQUENCE</scope>
    <source>
        <strain evidence="3">KCTC 52305</strain>
    </source>
</reference>
<feature type="compositionally biased region" description="Basic and acidic residues" evidence="1">
    <location>
        <begin position="212"/>
        <end position="222"/>
    </location>
</feature>
<dbReference type="InterPro" id="IPR000253">
    <property type="entry name" value="FHA_dom"/>
</dbReference>
<dbReference type="EMBL" id="BPQH01000001">
    <property type="protein sequence ID" value="GJD47756.1"/>
    <property type="molecule type" value="Genomic_DNA"/>
</dbReference>
<evidence type="ECO:0000313" key="3">
    <source>
        <dbReference type="EMBL" id="GJD47756.1"/>
    </source>
</evidence>
<feature type="domain" description="FHA" evidence="2">
    <location>
        <begin position="29"/>
        <end position="79"/>
    </location>
</feature>
<dbReference type="NCBIfam" id="TIGR03354">
    <property type="entry name" value="VI_FHA"/>
    <property type="match status" value="1"/>
</dbReference>
<dbReference type="PROSITE" id="PS50006">
    <property type="entry name" value="FHA_DOMAIN"/>
    <property type="match status" value="1"/>
</dbReference>
<dbReference type="Pfam" id="PF20232">
    <property type="entry name" value="T6SS_FHA_C"/>
    <property type="match status" value="1"/>
</dbReference>
<dbReference type="CDD" id="cd00060">
    <property type="entry name" value="FHA"/>
    <property type="match status" value="1"/>
</dbReference>
<accession>A0ABQ4QRT0</accession>
<dbReference type="Proteomes" id="UP001055167">
    <property type="component" value="Unassembled WGS sequence"/>
</dbReference>